<dbReference type="EMBL" id="CP064936">
    <property type="protein sequence ID" value="QQA01815.1"/>
    <property type="molecule type" value="Genomic_DNA"/>
</dbReference>
<evidence type="ECO:0000313" key="1">
    <source>
        <dbReference type="EMBL" id="QQA01815.1"/>
    </source>
</evidence>
<gene>
    <name evidence="1" type="ORF">IWA51_04200</name>
</gene>
<evidence type="ECO:0000313" key="2">
    <source>
        <dbReference type="Proteomes" id="UP000595224"/>
    </source>
</evidence>
<dbReference type="NCBIfam" id="TIGR01909">
    <property type="entry name" value="C_GCAxxG_C_C"/>
    <property type="match status" value="1"/>
</dbReference>
<dbReference type="AlphaFoldDB" id="A0A7T3REX5"/>
<dbReference type="InterPro" id="IPR010181">
    <property type="entry name" value="CGCAxxGCC_motif"/>
</dbReference>
<organism evidence="1 2">
    <name type="scientific">Treponema peruense</name>
    <dbReference type="NCBI Taxonomy" id="2787628"/>
    <lineage>
        <taxon>Bacteria</taxon>
        <taxon>Pseudomonadati</taxon>
        <taxon>Spirochaetota</taxon>
        <taxon>Spirochaetia</taxon>
        <taxon>Spirochaetales</taxon>
        <taxon>Treponemataceae</taxon>
        <taxon>Treponema</taxon>
    </lineage>
</organism>
<protein>
    <submittedName>
        <fullName evidence="1">C_GCAxxG_C_C family protein</fullName>
    </submittedName>
</protein>
<sequence>MTAEEAAQKAEQNFKEGFNCAQSVLCTFSSEIGLSQETALKTAQPFGGGVCRMREICGTVTGMLMTLGFLEGSADPKDKDSKDRIYKTGQLLMQKFKEQNGSFICRELLGLAPMGESQKYLASNTVAGSASSPVSEERTGEYYKKRPCAKLCGDAARILAEYLAAK</sequence>
<keyword evidence="2" id="KW-1185">Reference proteome</keyword>
<proteinExistence type="predicted"/>
<accession>A0A7T3REX5</accession>
<dbReference type="RefSeq" id="WP_230402707.1">
    <property type="nucleotide sequence ID" value="NZ_CBCSHE010000002.1"/>
</dbReference>
<name>A0A7T3REX5_9SPIR</name>
<dbReference type="Pfam" id="PF09719">
    <property type="entry name" value="C_GCAxxG_C_C"/>
    <property type="match status" value="1"/>
</dbReference>
<dbReference type="Proteomes" id="UP000595224">
    <property type="component" value="Chromosome"/>
</dbReference>
<reference evidence="1 2" key="1">
    <citation type="submission" date="2020-11" db="EMBL/GenBank/DDBJ databases">
        <title>Treponema Peruensis nv. sp., first commensal Treponema isolated from human feces.</title>
        <authorList>
            <person name="Belkhou C."/>
            <person name="Raes J."/>
        </authorList>
    </citation>
    <scope>NUCLEOTIDE SEQUENCE [LARGE SCALE GENOMIC DNA]</scope>
    <source>
        <strain evidence="1 2">RCC2812</strain>
    </source>
</reference>
<dbReference type="KEGG" id="tper:IWA51_04200"/>